<dbReference type="PANTHER" id="PTHR26379:SF524">
    <property type="entry name" value="MATH DOMAIN-CONTAINING PROTEIN"/>
    <property type="match status" value="1"/>
</dbReference>
<dbReference type="InterPro" id="IPR000210">
    <property type="entry name" value="BTB/POZ_dom"/>
</dbReference>
<evidence type="ECO:0000313" key="4">
    <source>
        <dbReference type="EMBL" id="KAK1614674.1"/>
    </source>
</evidence>
<evidence type="ECO:0000259" key="2">
    <source>
        <dbReference type="PROSITE" id="PS50097"/>
    </source>
</evidence>
<dbReference type="Pfam" id="PF22486">
    <property type="entry name" value="MATH_2"/>
    <property type="match status" value="1"/>
</dbReference>
<dbReference type="SUPFAM" id="SSF49599">
    <property type="entry name" value="TRAF domain-like"/>
    <property type="match status" value="1"/>
</dbReference>
<comment type="pathway">
    <text evidence="1">Protein modification; protein ubiquitination.</text>
</comment>
<name>A0AAD8VPS6_LOLMU</name>
<dbReference type="AlphaFoldDB" id="A0AAD8VPS6"/>
<dbReference type="Pfam" id="PF00651">
    <property type="entry name" value="BTB"/>
    <property type="match status" value="1"/>
</dbReference>
<dbReference type="SUPFAM" id="SSF54695">
    <property type="entry name" value="POZ domain"/>
    <property type="match status" value="1"/>
</dbReference>
<organism evidence="4 5">
    <name type="scientific">Lolium multiflorum</name>
    <name type="common">Italian ryegrass</name>
    <name type="synonym">Lolium perenne subsp. multiflorum</name>
    <dbReference type="NCBI Taxonomy" id="4521"/>
    <lineage>
        <taxon>Eukaryota</taxon>
        <taxon>Viridiplantae</taxon>
        <taxon>Streptophyta</taxon>
        <taxon>Embryophyta</taxon>
        <taxon>Tracheophyta</taxon>
        <taxon>Spermatophyta</taxon>
        <taxon>Magnoliopsida</taxon>
        <taxon>Liliopsida</taxon>
        <taxon>Poales</taxon>
        <taxon>Poaceae</taxon>
        <taxon>BOP clade</taxon>
        <taxon>Pooideae</taxon>
        <taxon>Poodae</taxon>
        <taxon>Poeae</taxon>
        <taxon>Poeae Chloroplast Group 2 (Poeae type)</taxon>
        <taxon>Loliodinae</taxon>
        <taxon>Loliinae</taxon>
        <taxon>Lolium</taxon>
    </lineage>
</organism>
<reference evidence="4" key="1">
    <citation type="submission" date="2023-07" db="EMBL/GenBank/DDBJ databases">
        <title>A chromosome-level genome assembly of Lolium multiflorum.</title>
        <authorList>
            <person name="Chen Y."/>
            <person name="Copetti D."/>
            <person name="Kolliker R."/>
            <person name="Studer B."/>
        </authorList>
    </citation>
    <scope>NUCLEOTIDE SEQUENCE</scope>
    <source>
        <strain evidence="4">02402/16</strain>
        <tissue evidence="4">Leaf</tissue>
    </source>
</reference>
<dbReference type="InterPro" id="IPR011333">
    <property type="entry name" value="SKP1/BTB/POZ_sf"/>
</dbReference>
<accession>A0AAD8VPS6</accession>
<sequence length="313" mass="34610">MVTKTSSAVVVHAGEHLFKIVGHSQIRGSQASVRSGIFRVGDQDWTIIYYPNGDYRAVDDQFAYVFLQLMNAGKDEVTASFEFSLQDPTSLSTGEKHKYSFINLMFSSTNSGWGTGKFVSKADLTASGYLKDDCLLIKCVVNVPKLTDDIIVPPSHLANDLYNLLDRDFNADLTVRIGSFKAFKVHTCVLAARSPVFRAQLCGSMMESRENNICIDDIDAEVFEVLLHYLYKDCLPAFMEENTEDATNMAQHLLVAADRILLRDVSCPGSGGHQNPPPSILLRDMSFPGSGGHQNFSGVTAGNYVERRCLLYP</sequence>
<dbReference type="PANTHER" id="PTHR26379">
    <property type="entry name" value="BTB/POZ AND MATH DOMAIN-CONTAINING PROTEIN 1"/>
    <property type="match status" value="1"/>
</dbReference>
<dbReference type="Proteomes" id="UP001231189">
    <property type="component" value="Unassembled WGS sequence"/>
</dbReference>
<dbReference type="InterPro" id="IPR008974">
    <property type="entry name" value="TRAF-like"/>
</dbReference>
<proteinExistence type="predicted"/>
<evidence type="ECO:0000313" key="5">
    <source>
        <dbReference type="Proteomes" id="UP001231189"/>
    </source>
</evidence>
<evidence type="ECO:0000259" key="3">
    <source>
        <dbReference type="PROSITE" id="PS50144"/>
    </source>
</evidence>
<evidence type="ECO:0000256" key="1">
    <source>
        <dbReference type="ARBA" id="ARBA00004906"/>
    </source>
</evidence>
<dbReference type="Gene3D" id="3.30.710.10">
    <property type="entry name" value="Potassium Channel Kv1.1, Chain A"/>
    <property type="match status" value="1"/>
</dbReference>
<feature type="domain" description="BTB" evidence="2">
    <location>
        <begin position="171"/>
        <end position="231"/>
    </location>
</feature>
<comment type="caution">
    <text evidence="4">The sequence shown here is derived from an EMBL/GenBank/DDBJ whole genome shotgun (WGS) entry which is preliminary data.</text>
</comment>
<feature type="domain" description="MATH" evidence="3">
    <location>
        <begin position="13"/>
        <end position="141"/>
    </location>
</feature>
<dbReference type="PROSITE" id="PS50097">
    <property type="entry name" value="BTB"/>
    <property type="match status" value="1"/>
</dbReference>
<protein>
    <submittedName>
        <fullName evidence="4">Uncharacterized protein</fullName>
    </submittedName>
</protein>
<gene>
    <name evidence="4" type="ORF">QYE76_020191</name>
</gene>
<dbReference type="CDD" id="cd00121">
    <property type="entry name" value="MATH"/>
    <property type="match status" value="1"/>
</dbReference>
<dbReference type="GO" id="GO:0016567">
    <property type="term" value="P:protein ubiquitination"/>
    <property type="evidence" value="ECO:0007669"/>
    <property type="project" value="InterPro"/>
</dbReference>
<dbReference type="SMART" id="SM00225">
    <property type="entry name" value="BTB"/>
    <property type="match status" value="1"/>
</dbReference>
<dbReference type="EMBL" id="JAUUTY010000006">
    <property type="protein sequence ID" value="KAK1614674.1"/>
    <property type="molecule type" value="Genomic_DNA"/>
</dbReference>
<keyword evidence="5" id="KW-1185">Reference proteome</keyword>
<dbReference type="InterPro" id="IPR045005">
    <property type="entry name" value="BPM1-6"/>
</dbReference>
<dbReference type="PROSITE" id="PS50144">
    <property type="entry name" value="MATH"/>
    <property type="match status" value="1"/>
</dbReference>
<dbReference type="Gene3D" id="2.60.210.10">
    <property type="entry name" value="Apoptosis, Tumor Necrosis Factor Receptor Associated Protein 2, Chain A"/>
    <property type="match status" value="1"/>
</dbReference>
<dbReference type="InterPro" id="IPR002083">
    <property type="entry name" value="MATH/TRAF_dom"/>
</dbReference>